<evidence type="ECO:0000313" key="1">
    <source>
        <dbReference type="EMBL" id="OGF40995.1"/>
    </source>
</evidence>
<sequence length="179" mass="21250">MDIDNLITNWHAKASDNDYFSKFIFEYLAFIAFLKKKKFTNTRQDREAIQKLKRDNDIKNSYFKKLRENSTISEAWNKIIQELNRVRLGNVSRTGEGIEEIKWWNCSYNQVNSKTNDDNQKISGVIHGLDDWENMIEFWYSIRNNLFHGGKDPQDARDLLVVENGYKTLKPLMEIFLDN</sequence>
<organism evidence="1 2">
    <name type="scientific">Candidatus Falkowbacteria bacterium RIFOXYD2_FULL_34_120</name>
    <dbReference type="NCBI Taxonomy" id="1798007"/>
    <lineage>
        <taxon>Bacteria</taxon>
        <taxon>Candidatus Falkowiibacteriota</taxon>
    </lineage>
</organism>
<evidence type="ECO:0000313" key="2">
    <source>
        <dbReference type="Proteomes" id="UP000177579"/>
    </source>
</evidence>
<gene>
    <name evidence="1" type="ORF">A2531_03150</name>
</gene>
<proteinExistence type="predicted"/>
<evidence type="ECO:0008006" key="3">
    <source>
        <dbReference type="Google" id="ProtNLM"/>
    </source>
</evidence>
<dbReference type="EMBL" id="MFGO01000016">
    <property type="protein sequence ID" value="OGF40995.1"/>
    <property type="molecule type" value="Genomic_DNA"/>
</dbReference>
<name>A0A1F5TPV4_9BACT</name>
<dbReference type="AlphaFoldDB" id="A0A1F5TPV4"/>
<dbReference type="Proteomes" id="UP000177579">
    <property type="component" value="Unassembled WGS sequence"/>
</dbReference>
<protein>
    <recommendedName>
        <fullName evidence="3">Apea-like HEPN domain-containing protein</fullName>
    </recommendedName>
</protein>
<comment type="caution">
    <text evidence="1">The sequence shown here is derived from an EMBL/GenBank/DDBJ whole genome shotgun (WGS) entry which is preliminary data.</text>
</comment>
<accession>A0A1F5TPV4</accession>
<reference evidence="1 2" key="1">
    <citation type="journal article" date="2016" name="Nat. Commun.">
        <title>Thousands of microbial genomes shed light on interconnected biogeochemical processes in an aquifer system.</title>
        <authorList>
            <person name="Anantharaman K."/>
            <person name="Brown C.T."/>
            <person name="Hug L.A."/>
            <person name="Sharon I."/>
            <person name="Castelle C.J."/>
            <person name="Probst A.J."/>
            <person name="Thomas B.C."/>
            <person name="Singh A."/>
            <person name="Wilkins M.J."/>
            <person name="Karaoz U."/>
            <person name="Brodie E.L."/>
            <person name="Williams K.H."/>
            <person name="Hubbard S.S."/>
            <person name="Banfield J.F."/>
        </authorList>
    </citation>
    <scope>NUCLEOTIDE SEQUENCE [LARGE SCALE GENOMIC DNA]</scope>
</reference>